<dbReference type="InterPro" id="IPR036942">
    <property type="entry name" value="Beta-barrel_TonB_sf"/>
</dbReference>
<dbReference type="Gene3D" id="2.40.170.20">
    <property type="entry name" value="TonB-dependent receptor, beta-barrel domain"/>
    <property type="match status" value="1"/>
</dbReference>
<dbReference type="NCBIfam" id="TIGR04056">
    <property type="entry name" value="OMP_RagA_SusC"/>
    <property type="match status" value="1"/>
</dbReference>
<dbReference type="Gene3D" id="2.170.130.10">
    <property type="entry name" value="TonB-dependent receptor, plug domain"/>
    <property type="match status" value="1"/>
</dbReference>
<evidence type="ECO:0000256" key="4">
    <source>
        <dbReference type="ARBA" id="ARBA00023077"/>
    </source>
</evidence>
<dbReference type="FunFam" id="2.60.40.1120:FF:000003">
    <property type="entry name" value="Outer membrane protein Omp121"/>
    <property type="match status" value="1"/>
</dbReference>
<dbReference type="InterPro" id="IPR012910">
    <property type="entry name" value="Plug_dom"/>
</dbReference>
<keyword evidence="6" id="KW-0998">Cell outer membrane</keyword>
<evidence type="ECO:0000256" key="2">
    <source>
        <dbReference type="ARBA" id="ARBA00022448"/>
    </source>
</evidence>
<dbReference type="InterPro" id="IPR039426">
    <property type="entry name" value="TonB-dep_rcpt-like"/>
</dbReference>
<feature type="domain" description="TonB-dependent receptor-like beta-barrel" evidence="7">
    <location>
        <begin position="440"/>
        <end position="880"/>
    </location>
</feature>
<dbReference type="Pfam" id="PF13715">
    <property type="entry name" value="CarbopepD_reg_2"/>
    <property type="match status" value="1"/>
</dbReference>
<feature type="domain" description="TonB-dependent receptor plug" evidence="8">
    <location>
        <begin position="141"/>
        <end position="251"/>
    </location>
</feature>
<organism evidence="9">
    <name type="scientific">termite gut metagenome</name>
    <dbReference type="NCBI Taxonomy" id="433724"/>
    <lineage>
        <taxon>unclassified sequences</taxon>
        <taxon>metagenomes</taxon>
        <taxon>organismal metagenomes</taxon>
    </lineage>
</organism>
<dbReference type="PROSITE" id="PS52016">
    <property type="entry name" value="TONB_DEPENDENT_REC_3"/>
    <property type="match status" value="1"/>
</dbReference>
<feature type="non-terminal residue" evidence="9">
    <location>
        <position position="1039"/>
    </location>
</feature>
<keyword evidence="5" id="KW-0472">Membrane</keyword>
<dbReference type="Pfam" id="PF00593">
    <property type="entry name" value="TonB_dep_Rec_b-barrel"/>
    <property type="match status" value="1"/>
</dbReference>
<dbReference type="InterPro" id="IPR000531">
    <property type="entry name" value="Beta-barrel_TonB"/>
</dbReference>
<dbReference type="GO" id="GO:0009279">
    <property type="term" value="C:cell outer membrane"/>
    <property type="evidence" value="ECO:0007669"/>
    <property type="project" value="UniProtKB-SubCell"/>
</dbReference>
<evidence type="ECO:0000256" key="6">
    <source>
        <dbReference type="ARBA" id="ARBA00023237"/>
    </source>
</evidence>
<evidence type="ECO:0000256" key="3">
    <source>
        <dbReference type="ARBA" id="ARBA00022692"/>
    </source>
</evidence>
<evidence type="ECO:0000259" key="8">
    <source>
        <dbReference type="Pfam" id="PF07715"/>
    </source>
</evidence>
<protein>
    <submittedName>
        <fullName evidence="9">TonB-dependent receptor SusC</fullName>
    </submittedName>
</protein>
<keyword evidence="3" id="KW-0812">Transmembrane</keyword>
<sequence>MNKRRSKREATHGRLLTMAIVTLFLLLGNNSIVRAINESSRNLEEQQQQQQQINGVIVDANSNPIIGASVVEKGSTSNGTITDLDGKFSLKVKSGATITVSYIGYKTQGLKVTAGSMKVVLQEDSELLGEVVVIGYGTQKKENLTGAVSSVDVEKTLDNRPIADVGRSLQGAVPGLSITVPSGEVGSDLVLRIRGQIASIEGTASSNPLILLDNVEIPSISLVNPDDIESISVLKDAASSTIYGAKAALGVVLITTKKGAKTESVSVTYSDNFSWSKVAKDIDMATIDGLEYTIQAIERVGGTRAGAFWSIDRASFERSKQWVKKYGSMGPDEPMVYGRDWYVDGITKMGVRLYNAYDHMIEEWTPTQTHNLSVNGMSGKTRYNVGLGYFNQSGLLKTAKKDDFLRYNATAKISSELSKYVTLRAGFLYSQRNKRSPYASNSTTADPWLYLYRWGPLQPFGIDEDGNPLRSPASEIAAANTATRKNNYLNVNLGATLNLTKDWSLEADYTFAQNIYLQNRPGTRYSAADTWSSAIPRLDANGNQYYVNQDGAVVPQGSAEAMLAYQLPYNMYTGKGANPDHIWRSSETMQQHTYNLYSTYNLNLADAHKFKFMGGLNIVESETVYVQAQKTELLNYTNPEFGLATGTQTNDGATYWEAQAGFFGRINYAFQDKYLLEANLRYDGSSKFPTDLKWRWFPSFSAGWRASEEKFMNWAKPALSSLKFRGSWGVIGDQTVAGSLYIPQMASLNTAWLDGSTKQLYVGTPSPVDENITWQDFETLDLGMDIRLLDNELGATFDWYQRTTKNMIAEGITLPYAFGAPAPKGNYAELTTKGWEFTMDYNHRFANGLNINAMVTISDAITDITDYVEGATRGTGATTYFKGKHYGEIWGYKTEGLYQADDFEYEADGKTLKTIVVDGKTMNKLKGDNPVYQVFVQNSANFKFEPGDVKYKDLNGDKRIDNGSNTVDDPGDLSVIGNTTPRYQYGFRLGADYKGFDLSIFFQGIGKREIWGDGSLVIPGYNASDGGMAQAIAGDFWRE</sequence>
<dbReference type="Pfam" id="PF07715">
    <property type="entry name" value="Plug"/>
    <property type="match status" value="1"/>
</dbReference>
<dbReference type="InterPro" id="IPR023996">
    <property type="entry name" value="TonB-dep_OMP_SusC/RagA"/>
</dbReference>
<dbReference type="AlphaFoldDB" id="A0A5J4QU40"/>
<comment type="subcellular location">
    <subcellularLocation>
        <location evidence="1">Cell outer membrane</location>
        <topology evidence="1">Multi-pass membrane protein</topology>
    </subcellularLocation>
</comment>
<keyword evidence="2" id="KW-0813">Transport</keyword>
<dbReference type="InterPro" id="IPR023997">
    <property type="entry name" value="TonB-dep_OMP_SusC/RagA_CS"/>
</dbReference>
<dbReference type="SUPFAM" id="SSF56935">
    <property type="entry name" value="Porins"/>
    <property type="match status" value="1"/>
</dbReference>
<dbReference type="InterPro" id="IPR008969">
    <property type="entry name" value="CarboxyPept-like_regulatory"/>
</dbReference>
<evidence type="ECO:0000256" key="1">
    <source>
        <dbReference type="ARBA" id="ARBA00004571"/>
    </source>
</evidence>
<reference evidence="9" key="1">
    <citation type="submission" date="2019-03" db="EMBL/GenBank/DDBJ databases">
        <title>Single cell metagenomics reveals metabolic interactions within the superorganism composed of flagellate Streblomastix strix and complex community of Bacteroidetes bacteria on its surface.</title>
        <authorList>
            <person name="Treitli S.C."/>
            <person name="Kolisko M."/>
            <person name="Husnik F."/>
            <person name="Keeling P."/>
            <person name="Hampl V."/>
        </authorList>
    </citation>
    <scope>NUCLEOTIDE SEQUENCE</scope>
    <source>
        <strain evidence="9">STM</strain>
    </source>
</reference>
<accession>A0A5J4QU40</accession>
<dbReference type="EMBL" id="SNRY01002500">
    <property type="protein sequence ID" value="KAA6324805.1"/>
    <property type="molecule type" value="Genomic_DNA"/>
</dbReference>
<keyword evidence="9" id="KW-0675">Receptor</keyword>
<proteinExistence type="predicted"/>
<evidence type="ECO:0000256" key="5">
    <source>
        <dbReference type="ARBA" id="ARBA00023136"/>
    </source>
</evidence>
<name>A0A5J4QU40_9ZZZZ</name>
<evidence type="ECO:0000259" key="7">
    <source>
        <dbReference type="Pfam" id="PF00593"/>
    </source>
</evidence>
<dbReference type="SUPFAM" id="SSF49464">
    <property type="entry name" value="Carboxypeptidase regulatory domain-like"/>
    <property type="match status" value="1"/>
</dbReference>
<dbReference type="InterPro" id="IPR037066">
    <property type="entry name" value="Plug_dom_sf"/>
</dbReference>
<dbReference type="NCBIfam" id="TIGR04057">
    <property type="entry name" value="SusC_RagA_signa"/>
    <property type="match status" value="1"/>
</dbReference>
<gene>
    <name evidence="9" type="ORF">EZS27_025912</name>
</gene>
<evidence type="ECO:0000313" key="9">
    <source>
        <dbReference type="EMBL" id="KAA6324805.1"/>
    </source>
</evidence>
<dbReference type="Gene3D" id="2.60.40.1120">
    <property type="entry name" value="Carboxypeptidase-like, regulatory domain"/>
    <property type="match status" value="1"/>
</dbReference>
<comment type="caution">
    <text evidence="9">The sequence shown here is derived from an EMBL/GenBank/DDBJ whole genome shotgun (WGS) entry which is preliminary data.</text>
</comment>
<keyword evidence="4" id="KW-0798">TonB box</keyword>